<dbReference type="Pfam" id="PF01433">
    <property type="entry name" value="Peptidase_M1"/>
    <property type="match status" value="1"/>
</dbReference>
<protein>
    <recommendedName>
        <fullName evidence="9">Aminopeptidase</fullName>
        <ecNumber evidence="9">3.4.11.-</ecNumber>
    </recommendedName>
</protein>
<dbReference type="InterPro" id="IPR001930">
    <property type="entry name" value="Peptidase_M1"/>
</dbReference>
<dbReference type="InterPro" id="IPR042097">
    <property type="entry name" value="Aminopeptidase_N-like_N_sf"/>
</dbReference>
<keyword evidence="11" id="KW-0732">Signal</keyword>
<dbReference type="EMBL" id="JARRAF010000017">
    <property type="protein sequence ID" value="MDK2125279.1"/>
    <property type="molecule type" value="Genomic_DNA"/>
</dbReference>
<dbReference type="Pfam" id="PF11838">
    <property type="entry name" value="ERAP1_C"/>
    <property type="match status" value="1"/>
</dbReference>
<dbReference type="PANTHER" id="PTHR11533:SF174">
    <property type="entry name" value="PUROMYCIN-SENSITIVE AMINOPEPTIDASE-RELATED"/>
    <property type="match status" value="1"/>
</dbReference>
<organism evidence="15 16">
    <name type="scientific">Parachitinimonas caeni</name>
    <dbReference type="NCBI Taxonomy" id="3031301"/>
    <lineage>
        <taxon>Bacteria</taxon>
        <taxon>Pseudomonadati</taxon>
        <taxon>Pseudomonadota</taxon>
        <taxon>Betaproteobacteria</taxon>
        <taxon>Neisseriales</taxon>
        <taxon>Chitinibacteraceae</taxon>
        <taxon>Parachitinimonas</taxon>
    </lineage>
</organism>
<dbReference type="InterPro" id="IPR014782">
    <property type="entry name" value="Peptidase_M1_dom"/>
</dbReference>
<feature type="compositionally biased region" description="Basic residues" evidence="10">
    <location>
        <begin position="29"/>
        <end position="48"/>
    </location>
</feature>
<feature type="domain" description="Peptidase M1 membrane alanine aminopeptidase" evidence="12">
    <location>
        <begin position="289"/>
        <end position="493"/>
    </location>
</feature>
<dbReference type="InterPro" id="IPR034016">
    <property type="entry name" value="M1_APN-typ"/>
</dbReference>
<sequence>MPTPRQSLIALAIGLALGLSSTGAEAARHHSKKPAKAKHSTRAAKSKRAPPVATPAKAEETSQTSEAAMQLDKSVTPTAYAVELTVNPNRESHIGNVKIDLKLAAATNQIRLSARDLKIGMAELTPAGGHPQRAVVERDSEHTVILRFKRSLPAGTAKLEMAFSGHIEGKDTDGLFRQKDGNEWYAFTQFEATGARSAFPCFDEPGWKTPWTLSLRVPQDHVAVANSPMVSETPVEKGWKIVRFAPTKPLPTYLVAFGVGRFDVVDGGSLRDMPIRFITPKGRGPDARYAAEVTASIVDRLERYFGMPYPYEKLDSMVLPLTVGFGAMENAGLITYRSSLMLAAPEFETAHFKRDYVAVAAHELAHQWFGNLVTMKWWDDLWLNESFASWMGDKITDQVKPEWNWGVESAYARANAMQADRLASARKIRQPVTTYHDLGNAFDGITYSKGQAMLTMIESWMGPEKFRDGVRRYMKTHAWGNATAEDFIKAVAGDSPKVAASFRSLIDQPGIPRLDLTSRCDNGNTRLSIKQSRWGGGNQHWTLPFCYSADGAATKCEVIETPQTEITLAGCPTVLDANPGGVGYYRPIYPKGGLMALLDGPIDSKNLNGLLATLDDVQAQFNSGDLPATEALAIAERYAAHPRREVVEQTTEIVEAAERLLEAKQRPAFAALVRKIYGPRLAALGLDEKPGESDDDQMLRANLIRLIGKLGDDPQLAQEATRRARSWLADRKAIAGSLVEPILVAAARHGDASLFDALVKAVRTSKDRAELRRLYQALGSFSDPGRAAAARKLTLAPELDPREAMTILSEGGRDSLLAADTWAFLQSNFDELAKRLPRDYPAGFPHKVSHLCEAGARQELASFMGKRADKYEGGPRDLALALESIDQCLATRKQQSASLASIFGQS</sequence>
<comment type="similarity">
    <text evidence="2 9">Belongs to the peptidase M1 family.</text>
</comment>
<dbReference type="Gene3D" id="1.10.390.10">
    <property type="entry name" value="Neutral Protease Domain 2"/>
    <property type="match status" value="1"/>
</dbReference>
<evidence type="ECO:0000256" key="3">
    <source>
        <dbReference type="ARBA" id="ARBA00022438"/>
    </source>
</evidence>
<comment type="caution">
    <text evidence="15">The sequence shown here is derived from an EMBL/GenBank/DDBJ whole genome shotgun (WGS) entry which is preliminary data.</text>
</comment>
<dbReference type="GO" id="GO:0016787">
    <property type="term" value="F:hydrolase activity"/>
    <property type="evidence" value="ECO:0007669"/>
    <property type="project" value="UniProtKB-KW"/>
</dbReference>
<comment type="cofactor">
    <cofactor evidence="9">
        <name>Zn(2+)</name>
        <dbReference type="ChEBI" id="CHEBI:29105"/>
    </cofactor>
    <text evidence="9">Binds 1 zinc ion per subunit.</text>
</comment>
<evidence type="ECO:0000259" key="14">
    <source>
        <dbReference type="Pfam" id="PF17900"/>
    </source>
</evidence>
<dbReference type="Gene3D" id="2.60.40.1730">
    <property type="entry name" value="tricorn interacting facor f3 domain"/>
    <property type="match status" value="1"/>
</dbReference>
<dbReference type="EC" id="3.4.11.-" evidence="9"/>
<feature type="chain" id="PRO_5047373811" description="Aminopeptidase" evidence="11">
    <location>
        <begin position="27"/>
        <end position="906"/>
    </location>
</feature>
<evidence type="ECO:0000256" key="2">
    <source>
        <dbReference type="ARBA" id="ARBA00010136"/>
    </source>
</evidence>
<dbReference type="InterPro" id="IPR027268">
    <property type="entry name" value="Peptidase_M4/M1_CTD_sf"/>
</dbReference>
<dbReference type="PRINTS" id="PR00756">
    <property type="entry name" value="ALADIPTASE"/>
</dbReference>
<evidence type="ECO:0000256" key="6">
    <source>
        <dbReference type="ARBA" id="ARBA00022801"/>
    </source>
</evidence>
<proteinExistence type="inferred from homology"/>
<feature type="compositionally biased region" description="Polar residues" evidence="10">
    <location>
        <begin position="61"/>
        <end position="72"/>
    </location>
</feature>
<evidence type="ECO:0000256" key="5">
    <source>
        <dbReference type="ARBA" id="ARBA00022723"/>
    </source>
</evidence>
<dbReference type="SUPFAM" id="SSF55486">
    <property type="entry name" value="Metalloproteases ('zincins'), catalytic domain"/>
    <property type="match status" value="1"/>
</dbReference>
<evidence type="ECO:0000259" key="12">
    <source>
        <dbReference type="Pfam" id="PF01433"/>
    </source>
</evidence>
<evidence type="ECO:0000256" key="1">
    <source>
        <dbReference type="ARBA" id="ARBA00000098"/>
    </source>
</evidence>
<evidence type="ECO:0000259" key="13">
    <source>
        <dbReference type="Pfam" id="PF11838"/>
    </source>
</evidence>
<keyword evidence="8 9" id="KW-0482">Metalloprotease</keyword>
<evidence type="ECO:0000256" key="10">
    <source>
        <dbReference type="SAM" id="MobiDB-lite"/>
    </source>
</evidence>
<dbReference type="InterPro" id="IPR024571">
    <property type="entry name" value="ERAP1-like_C_dom"/>
</dbReference>
<dbReference type="RefSeq" id="WP_284101591.1">
    <property type="nucleotide sequence ID" value="NZ_JARRAF010000017.1"/>
</dbReference>
<dbReference type="InterPro" id="IPR050344">
    <property type="entry name" value="Peptidase_M1_aminopeptidases"/>
</dbReference>
<evidence type="ECO:0000256" key="4">
    <source>
        <dbReference type="ARBA" id="ARBA00022670"/>
    </source>
</evidence>
<gene>
    <name evidence="15" type="ORF">PZA18_14575</name>
</gene>
<keyword evidence="16" id="KW-1185">Reference proteome</keyword>
<keyword evidence="7 9" id="KW-0862">Zinc</keyword>
<evidence type="ECO:0000256" key="9">
    <source>
        <dbReference type="RuleBase" id="RU364040"/>
    </source>
</evidence>
<evidence type="ECO:0000313" key="16">
    <source>
        <dbReference type="Proteomes" id="UP001172778"/>
    </source>
</evidence>
<evidence type="ECO:0000256" key="8">
    <source>
        <dbReference type="ARBA" id="ARBA00023049"/>
    </source>
</evidence>
<feature type="region of interest" description="Disordered" evidence="10">
    <location>
        <begin position="22"/>
        <end position="72"/>
    </location>
</feature>
<name>A0ABT7DZ56_9NEIS</name>
<accession>A0ABT7DZ56</accession>
<dbReference type="Pfam" id="PF17900">
    <property type="entry name" value="Peptidase_M1_N"/>
    <property type="match status" value="1"/>
</dbReference>
<dbReference type="Proteomes" id="UP001172778">
    <property type="component" value="Unassembled WGS sequence"/>
</dbReference>
<dbReference type="CDD" id="cd09601">
    <property type="entry name" value="M1_APN-Q_like"/>
    <property type="match status" value="1"/>
</dbReference>
<feature type="signal peptide" evidence="11">
    <location>
        <begin position="1"/>
        <end position="26"/>
    </location>
</feature>
<reference evidence="15" key="1">
    <citation type="submission" date="2023-03" db="EMBL/GenBank/DDBJ databases">
        <title>Chitinimonas shenzhenensis gen. nov., sp. nov., a novel member of family Burkholderiaceae isolated from activated sludge collected in Shen Zhen, China.</title>
        <authorList>
            <person name="Wang X."/>
        </authorList>
    </citation>
    <scope>NUCLEOTIDE SEQUENCE</scope>
    <source>
        <strain evidence="15">DQS-5</strain>
    </source>
</reference>
<keyword evidence="6 9" id="KW-0378">Hydrolase</keyword>
<keyword evidence="3 9" id="KW-0031">Aminopeptidase</keyword>
<comment type="catalytic activity">
    <reaction evidence="1">
        <text>Release of an N-terminal amino acid, Xaa-|-Yaa- from a peptide, amide or arylamide. Xaa is preferably Ala, but may be most amino acids including Pro (slow action). When a terminal hydrophobic residue is followed by a prolyl residue, the two may be released as an intact Xaa-Pro dipeptide.</text>
        <dbReference type="EC" id="3.4.11.2"/>
    </reaction>
</comment>
<evidence type="ECO:0000256" key="11">
    <source>
        <dbReference type="SAM" id="SignalP"/>
    </source>
</evidence>
<keyword evidence="5 9" id="KW-0479">Metal-binding</keyword>
<feature type="domain" description="ERAP1-like C-terminal" evidence="13">
    <location>
        <begin position="577"/>
        <end position="885"/>
    </location>
</feature>
<dbReference type="PANTHER" id="PTHR11533">
    <property type="entry name" value="PROTEASE M1 ZINC METALLOPROTEASE"/>
    <property type="match status" value="1"/>
</dbReference>
<dbReference type="SUPFAM" id="SSF63737">
    <property type="entry name" value="Leukotriene A4 hydrolase N-terminal domain"/>
    <property type="match status" value="1"/>
</dbReference>
<evidence type="ECO:0000256" key="7">
    <source>
        <dbReference type="ARBA" id="ARBA00022833"/>
    </source>
</evidence>
<dbReference type="InterPro" id="IPR045357">
    <property type="entry name" value="Aminopeptidase_N-like_N"/>
</dbReference>
<dbReference type="Gene3D" id="1.25.50.20">
    <property type="match status" value="1"/>
</dbReference>
<evidence type="ECO:0000313" key="15">
    <source>
        <dbReference type="EMBL" id="MDK2125279.1"/>
    </source>
</evidence>
<keyword evidence="4 9" id="KW-0645">Protease</keyword>
<feature type="domain" description="Aminopeptidase N-like N-terminal" evidence="14">
    <location>
        <begin position="77"/>
        <end position="254"/>
    </location>
</feature>